<dbReference type="EC" id="6.3.1.14" evidence="1"/>
<evidence type="ECO:0000256" key="3">
    <source>
        <dbReference type="ARBA" id="ARBA00029814"/>
    </source>
</evidence>
<evidence type="ECO:0000256" key="5">
    <source>
        <dbReference type="ARBA" id="ARBA00048108"/>
    </source>
</evidence>
<evidence type="ECO:0000256" key="2">
    <source>
        <dbReference type="ARBA" id="ARBA00018426"/>
    </source>
</evidence>
<dbReference type="GO" id="GO:0017178">
    <property type="term" value="F:diphthine-ammonia ligase activity"/>
    <property type="evidence" value="ECO:0007669"/>
    <property type="project" value="UniProtKB-EC"/>
</dbReference>
<sequence>MVSTSDTDQSLQTSTDNAKDSINKRKREDSSVDSSTVTAVESKEEAKKLKEEEPAPPKKRNFDVEIEEAHTAACAAKQQMYDDPATGYSVMTAWYLKEKQECCGNACRHCPYGHSRVKDSTRRKNKIKSPVFLKPSATKKGTLDSIRNSTTITTLPDSRFSSKQEFESADGLIVLFWSGGKDSFLTLSTLLQNAGPKASIVLLTTFDAETSKVPIQNISIGDISAQSSCLNLPLLLVPRGADSKNETYIKTITDALEQLSREMSALDSSKSSTIQYLVFGDLFLEDIRAWRESSFSNLYPCRFPLFELDFQKNLMPRLWELCEEYEIRISFSAMENEVMKKWVNDEGLEKDDEGNVRYTKSLVERSDFPETVDLMGERGEFHTKVSFLDMWDKDV</sequence>
<dbReference type="PANTHER" id="PTHR21037:SF2">
    <property type="entry name" value="SIMILAR TO NOVEL PROTEIN"/>
    <property type="match status" value="1"/>
</dbReference>
<evidence type="ECO:0000256" key="4">
    <source>
        <dbReference type="ARBA" id="ARBA00031552"/>
    </source>
</evidence>
<feature type="non-terminal residue" evidence="8">
    <location>
        <position position="395"/>
    </location>
</feature>
<organism evidence="8 9">
    <name type="scientific">Rhizoclosmatium globosum</name>
    <dbReference type="NCBI Taxonomy" id="329046"/>
    <lineage>
        <taxon>Eukaryota</taxon>
        <taxon>Fungi</taxon>
        <taxon>Fungi incertae sedis</taxon>
        <taxon>Chytridiomycota</taxon>
        <taxon>Chytridiomycota incertae sedis</taxon>
        <taxon>Chytridiomycetes</taxon>
        <taxon>Chytridiales</taxon>
        <taxon>Chytriomycetaceae</taxon>
        <taxon>Rhizoclosmatium</taxon>
    </lineage>
</organism>
<name>A0A1Y2C0D4_9FUNG</name>
<dbReference type="PANTHER" id="PTHR21037">
    <property type="entry name" value="39S RIBOSOMAL PROTEIN L14, MITOCHONDRIAL"/>
    <property type="match status" value="1"/>
</dbReference>
<dbReference type="InterPro" id="IPR040807">
    <property type="entry name" value="DUF5522"/>
</dbReference>
<dbReference type="EMBL" id="MCGO01000035">
    <property type="protein sequence ID" value="ORY40470.1"/>
    <property type="molecule type" value="Genomic_DNA"/>
</dbReference>
<protein>
    <recommendedName>
        <fullName evidence="2">Diphthine--ammonia ligase</fullName>
        <ecNumber evidence="1">6.3.1.14</ecNumber>
    </recommendedName>
    <alternativeName>
        <fullName evidence="3">Diphthamide synthase</fullName>
    </alternativeName>
    <alternativeName>
        <fullName evidence="4">Diphthamide synthetase</fullName>
    </alternativeName>
</protein>
<reference evidence="8 9" key="1">
    <citation type="submission" date="2016-07" db="EMBL/GenBank/DDBJ databases">
        <title>Pervasive Adenine N6-methylation of Active Genes in Fungi.</title>
        <authorList>
            <consortium name="DOE Joint Genome Institute"/>
            <person name="Mondo S.J."/>
            <person name="Dannebaum R.O."/>
            <person name="Kuo R.C."/>
            <person name="Labutti K."/>
            <person name="Haridas S."/>
            <person name="Kuo A."/>
            <person name="Salamov A."/>
            <person name="Ahrendt S.R."/>
            <person name="Lipzen A."/>
            <person name="Sullivan W."/>
            <person name="Andreopoulos W.B."/>
            <person name="Clum A."/>
            <person name="Lindquist E."/>
            <person name="Daum C."/>
            <person name="Ramamoorthy G.K."/>
            <person name="Gryganskyi A."/>
            <person name="Culley D."/>
            <person name="Magnuson J.K."/>
            <person name="James T.Y."/>
            <person name="O'Malley M.A."/>
            <person name="Stajich J.E."/>
            <person name="Spatafora J.W."/>
            <person name="Visel A."/>
            <person name="Grigoriev I.V."/>
        </authorList>
    </citation>
    <scope>NUCLEOTIDE SEQUENCE [LARGE SCALE GENOMIC DNA]</scope>
    <source>
        <strain evidence="8 9">JEL800</strain>
    </source>
</reference>
<dbReference type="InterPro" id="IPR002761">
    <property type="entry name" value="Diphthami_syn_dom"/>
</dbReference>
<feature type="compositionally biased region" description="Basic and acidic residues" evidence="6">
    <location>
        <begin position="41"/>
        <end position="62"/>
    </location>
</feature>
<dbReference type="Pfam" id="PF01902">
    <property type="entry name" value="Diphthami_syn_2"/>
    <property type="match status" value="1"/>
</dbReference>
<comment type="catalytic activity">
    <reaction evidence="5">
        <text>diphthine-[translation elongation factor 2] + NH4(+) + ATP = diphthamide-[translation elongation factor 2] + AMP + diphosphate + H(+)</text>
        <dbReference type="Rhea" id="RHEA:19753"/>
        <dbReference type="Rhea" id="RHEA-COMP:10172"/>
        <dbReference type="Rhea" id="RHEA-COMP:10174"/>
        <dbReference type="ChEBI" id="CHEBI:15378"/>
        <dbReference type="ChEBI" id="CHEBI:16692"/>
        <dbReference type="ChEBI" id="CHEBI:28938"/>
        <dbReference type="ChEBI" id="CHEBI:30616"/>
        <dbReference type="ChEBI" id="CHEBI:33019"/>
        <dbReference type="ChEBI" id="CHEBI:82696"/>
        <dbReference type="ChEBI" id="CHEBI:456215"/>
        <dbReference type="EC" id="6.3.1.14"/>
    </reaction>
</comment>
<comment type="caution">
    <text evidence="8">The sequence shown here is derived from an EMBL/GenBank/DDBJ whole genome shotgun (WGS) entry which is preliminary data.</text>
</comment>
<dbReference type="Proteomes" id="UP000193642">
    <property type="component" value="Unassembled WGS sequence"/>
</dbReference>
<keyword evidence="9" id="KW-1185">Reference proteome</keyword>
<dbReference type="OrthoDB" id="274765at2759"/>
<dbReference type="SUPFAM" id="SSF52402">
    <property type="entry name" value="Adenine nucleotide alpha hydrolases-like"/>
    <property type="match status" value="1"/>
</dbReference>
<evidence type="ECO:0000313" key="8">
    <source>
        <dbReference type="EMBL" id="ORY40470.1"/>
    </source>
</evidence>
<accession>A0A1Y2C0D4</accession>
<gene>
    <name evidence="8" type="ORF">BCR33DRAFT_719448</name>
</gene>
<feature type="compositionally biased region" description="Basic and acidic residues" evidence="6">
    <location>
        <begin position="17"/>
        <end position="30"/>
    </location>
</feature>
<evidence type="ECO:0000256" key="6">
    <source>
        <dbReference type="SAM" id="MobiDB-lite"/>
    </source>
</evidence>
<feature type="region of interest" description="Disordered" evidence="6">
    <location>
        <begin position="1"/>
        <end position="62"/>
    </location>
</feature>
<dbReference type="InterPro" id="IPR014729">
    <property type="entry name" value="Rossmann-like_a/b/a_fold"/>
</dbReference>
<feature type="domain" description="Diphthamide synthase" evidence="7">
    <location>
        <begin position="174"/>
        <end position="385"/>
    </location>
</feature>
<proteinExistence type="predicted"/>
<feature type="compositionally biased region" description="Low complexity" evidence="6">
    <location>
        <begin position="1"/>
        <end position="16"/>
    </location>
</feature>
<dbReference type="Pfam" id="PF17653">
    <property type="entry name" value="DUF5522"/>
    <property type="match status" value="1"/>
</dbReference>
<evidence type="ECO:0000256" key="1">
    <source>
        <dbReference type="ARBA" id="ARBA00012089"/>
    </source>
</evidence>
<evidence type="ECO:0000259" key="7">
    <source>
        <dbReference type="Pfam" id="PF01902"/>
    </source>
</evidence>
<dbReference type="AlphaFoldDB" id="A0A1Y2C0D4"/>
<evidence type="ECO:0000313" key="9">
    <source>
        <dbReference type="Proteomes" id="UP000193642"/>
    </source>
</evidence>
<dbReference type="Gene3D" id="3.40.50.620">
    <property type="entry name" value="HUPs"/>
    <property type="match status" value="1"/>
</dbReference>